<sequence>MNKDGHRALKTEPNESGIADRADGRDNPEQSSTQKADSRDTASHLERTQIGTSPSISTAGPQADNTVRACPECDTTGICRRAKNKMRGRPAQAKYACSHCGATFDEPIERDRYTDNGDPGYLAGELAKADPDAVSADHVGEPMTDGGMTDTAAANMVGTVLDSAWDGMTPDQRADLNAVEDYLRNDTSADYQHTDTRIEAASKLRTLADDLERAARHSVADDVDVSVYVTVEETFRGSWGDD</sequence>
<organism evidence="2 3">
    <name type="scientific">Haloarcula quadrata</name>
    <dbReference type="NCBI Taxonomy" id="182779"/>
    <lineage>
        <taxon>Archaea</taxon>
        <taxon>Methanobacteriati</taxon>
        <taxon>Methanobacteriota</taxon>
        <taxon>Stenosarchaea group</taxon>
        <taxon>Halobacteria</taxon>
        <taxon>Halobacteriales</taxon>
        <taxon>Haloarculaceae</taxon>
        <taxon>Haloarcula</taxon>
    </lineage>
</organism>
<feature type="region of interest" description="Disordered" evidence="1">
    <location>
        <begin position="1"/>
        <end position="70"/>
    </location>
</feature>
<gene>
    <name evidence="2" type="ORF">BDK61_2747</name>
</gene>
<evidence type="ECO:0000256" key="1">
    <source>
        <dbReference type="SAM" id="MobiDB-lite"/>
    </source>
</evidence>
<dbReference type="Proteomes" id="UP000268233">
    <property type="component" value="Unassembled WGS sequence"/>
</dbReference>
<protein>
    <submittedName>
        <fullName evidence="2">Uncharacterized protein</fullName>
    </submittedName>
</protein>
<feature type="compositionally biased region" description="Basic and acidic residues" evidence="1">
    <location>
        <begin position="1"/>
        <end position="28"/>
    </location>
</feature>
<feature type="compositionally biased region" description="Polar residues" evidence="1">
    <location>
        <begin position="49"/>
        <end position="65"/>
    </location>
</feature>
<evidence type="ECO:0000313" key="2">
    <source>
        <dbReference type="EMBL" id="RKS83364.1"/>
    </source>
</evidence>
<accession>A0A495R8F4</accession>
<dbReference type="AlphaFoldDB" id="A0A495R8F4"/>
<keyword evidence="3" id="KW-1185">Reference proteome</keyword>
<comment type="caution">
    <text evidence="2">The sequence shown here is derived from an EMBL/GenBank/DDBJ whole genome shotgun (WGS) entry which is preliminary data.</text>
</comment>
<proteinExistence type="predicted"/>
<dbReference type="EMBL" id="RBWW01000001">
    <property type="protein sequence ID" value="RKS83364.1"/>
    <property type="molecule type" value="Genomic_DNA"/>
</dbReference>
<feature type="compositionally biased region" description="Basic and acidic residues" evidence="1">
    <location>
        <begin position="36"/>
        <end position="47"/>
    </location>
</feature>
<evidence type="ECO:0000313" key="3">
    <source>
        <dbReference type="Proteomes" id="UP000268233"/>
    </source>
</evidence>
<name>A0A495R8F4_9EURY</name>
<reference evidence="2 3" key="1">
    <citation type="submission" date="2018-10" db="EMBL/GenBank/DDBJ databases">
        <title>Genomic Encyclopedia of Archaeal and Bacterial Type Strains, Phase II (KMG-II): from individual species to whole genera.</title>
        <authorList>
            <person name="Goeker M."/>
        </authorList>
    </citation>
    <scope>NUCLEOTIDE SEQUENCE [LARGE SCALE GENOMIC DNA]</scope>
    <source>
        <strain evidence="2 3">DSM 11927</strain>
    </source>
</reference>